<accession>A0A892IAK4</accession>
<dbReference type="RefSeq" id="WP_006766174.1">
    <property type="nucleotide sequence ID" value="NZ_CABVPR010000084.1"/>
</dbReference>
<feature type="domain" description="Carboxymuconolactone decarboxylase-like" evidence="1">
    <location>
        <begin position="33"/>
        <end position="117"/>
    </location>
</feature>
<dbReference type="PANTHER" id="PTHR33570:SF10">
    <property type="entry name" value="GAMMA-CARBOXYMUCONOLACTONE DECARBOXYLASE"/>
    <property type="match status" value="1"/>
</dbReference>
<proteinExistence type="predicted"/>
<dbReference type="InterPro" id="IPR052512">
    <property type="entry name" value="4CMD/NDH-1_regulator"/>
</dbReference>
<dbReference type="Proteomes" id="UP000625568">
    <property type="component" value="Chromosome 2"/>
</dbReference>
<dbReference type="PANTHER" id="PTHR33570">
    <property type="entry name" value="4-CARBOXYMUCONOLACTONE DECARBOXYLASE FAMILY PROTEIN"/>
    <property type="match status" value="1"/>
</dbReference>
<dbReference type="Gene3D" id="1.20.1290.10">
    <property type="entry name" value="AhpD-like"/>
    <property type="match status" value="1"/>
</dbReference>
<evidence type="ECO:0000313" key="2">
    <source>
        <dbReference type="EMBL" id="QRO79782.1"/>
    </source>
</evidence>
<dbReference type="GO" id="GO:0051920">
    <property type="term" value="F:peroxiredoxin activity"/>
    <property type="evidence" value="ECO:0007669"/>
    <property type="project" value="InterPro"/>
</dbReference>
<dbReference type="AlphaFoldDB" id="A0A892IAK4"/>
<evidence type="ECO:0000259" key="1">
    <source>
        <dbReference type="Pfam" id="PF02627"/>
    </source>
</evidence>
<dbReference type="EMBL" id="CP069483">
    <property type="protein sequence ID" value="QRO79782.1"/>
    <property type="molecule type" value="Genomic_DNA"/>
</dbReference>
<protein>
    <submittedName>
        <fullName evidence="2">Carboxymuconolactone decarboxylase family protein</fullName>
    </submittedName>
</protein>
<dbReference type="InterPro" id="IPR003779">
    <property type="entry name" value="CMD-like"/>
</dbReference>
<name>A0A892IAK4_9BURK</name>
<gene>
    <name evidence="2" type="ORF">I6K02_24975</name>
</gene>
<dbReference type="SUPFAM" id="SSF69118">
    <property type="entry name" value="AhpD-like"/>
    <property type="match status" value="1"/>
</dbReference>
<keyword evidence="3" id="KW-1185">Reference proteome</keyword>
<sequence length="142" mass="15411">MESERYRAGIGKLRSVYGAIGDNVITSVEEIAPDFAKYVVESFGDVYLRAGLDDRVREISVVTALATLGSVAPQLKVHLHGALNVGCTRQEIVEVLMQLAFYAGVPVALNALFIAKEVFAERDAVPALANLDRRQDPHNGTL</sequence>
<organism evidence="2 3">
    <name type="scientific">Burkholderia dolosa</name>
    <dbReference type="NCBI Taxonomy" id="152500"/>
    <lineage>
        <taxon>Bacteria</taxon>
        <taxon>Pseudomonadati</taxon>
        <taxon>Pseudomonadota</taxon>
        <taxon>Betaproteobacteria</taxon>
        <taxon>Burkholderiales</taxon>
        <taxon>Burkholderiaceae</taxon>
        <taxon>Burkholderia</taxon>
        <taxon>Burkholderia cepacia complex</taxon>
    </lineage>
</organism>
<dbReference type="Pfam" id="PF02627">
    <property type="entry name" value="CMD"/>
    <property type="match status" value="1"/>
</dbReference>
<evidence type="ECO:0000313" key="3">
    <source>
        <dbReference type="Proteomes" id="UP000625568"/>
    </source>
</evidence>
<dbReference type="InterPro" id="IPR029032">
    <property type="entry name" value="AhpD-like"/>
</dbReference>
<reference evidence="2 3" key="1">
    <citation type="submission" date="2021-02" db="EMBL/GenBank/DDBJ databases">
        <title>FDA dAtabase for Regulatory Grade micrObial Sequences (FDA-ARGOS): Supporting development and validation of Infectious Disease Dx tests.</title>
        <authorList>
            <person name="Minogue T."/>
            <person name="Wolcott M."/>
            <person name="Wasieloski L."/>
            <person name="Aguilar W."/>
            <person name="Moore D."/>
            <person name="Jaissle J."/>
            <person name="Tallon L."/>
            <person name="Sadzewicz L."/>
            <person name="Zhao X."/>
            <person name="Boylan J."/>
            <person name="Ott S."/>
            <person name="Bowen H."/>
            <person name="Vavikolanu K."/>
            <person name="Mehta A."/>
            <person name="Aluvathingal J."/>
            <person name="Nadendla S."/>
            <person name="Yan Y."/>
            <person name="Sichtig H."/>
        </authorList>
    </citation>
    <scope>NUCLEOTIDE SEQUENCE [LARGE SCALE GENOMIC DNA]</scope>
    <source>
        <strain evidence="2 3">FDAARGOS_1272</strain>
    </source>
</reference>
<dbReference type="GeneID" id="93129679"/>